<evidence type="ECO:0000259" key="2">
    <source>
        <dbReference type="PROSITE" id="PS50033"/>
    </source>
</evidence>
<dbReference type="Gene3D" id="3.10.20.90">
    <property type="entry name" value="Phosphatidylinositol 3-kinase Catalytic Subunit, Chain A, domain 1"/>
    <property type="match status" value="1"/>
</dbReference>
<keyword evidence="4" id="KW-1185">Reference proteome</keyword>
<dbReference type="Pfam" id="PF09409">
    <property type="entry name" value="PUB"/>
    <property type="match status" value="1"/>
</dbReference>
<feature type="region of interest" description="Disordered" evidence="1">
    <location>
        <begin position="204"/>
        <end position="236"/>
    </location>
</feature>
<dbReference type="InterPro" id="IPR018997">
    <property type="entry name" value="PUB_domain"/>
</dbReference>
<sequence>MATSALQERRKRLVNRVGRHLPCNTIQVVSDFAKVATKVVENILSNPADVKFRELRANNKTIQRAVLSCHGGREFLSLLGFEKITKNGEVVYFLAEPHVDHLTQAKGWLAERVKSCEQSEGSVGGRACADSVLTVLLTSGQTLEGGFYKHETIHDVYAFLQSSVVNGGEDLRLRTTTVPETELGEQMLPMSLADAKLLPRATLAVVKPSAAPPPPKKSRRNESEEGSQKRQRLRRL</sequence>
<evidence type="ECO:0000256" key="1">
    <source>
        <dbReference type="SAM" id="MobiDB-lite"/>
    </source>
</evidence>
<protein>
    <submittedName>
        <fullName evidence="3">Similar to peptide-N(4)-(N-acetyl-beta-glucosaminyl)asparagine amidase</fullName>
    </submittedName>
</protein>
<gene>
    <name evidence="3" type="ORF">Esi_0151_0004</name>
</gene>
<proteinExistence type="predicted"/>
<dbReference type="AlphaFoldDB" id="D8LFP8"/>
<dbReference type="PANTHER" id="PTHR23153:SF38">
    <property type="entry name" value="UBX DOMAIN-CONTAINING PROTEIN 6"/>
    <property type="match status" value="1"/>
</dbReference>
<organism evidence="3 4">
    <name type="scientific">Ectocarpus siliculosus</name>
    <name type="common">Brown alga</name>
    <name type="synonym">Conferva siliculosa</name>
    <dbReference type="NCBI Taxonomy" id="2880"/>
    <lineage>
        <taxon>Eukaryota</taxon>
        <taxon>Sar</taxon>
        <taxon>Stramenopiles</taxon>
        <taxon>Ochrophyta</taxon>
        <taxon>PX clade</taxon>
        <taxon>Phaeophyceae</taxon>
        <taxon>Ectocarpales</taxon>
        <taxon>Ectocarpaceae</taxon>
        <taxon>Ectocarpus</taxon>
    </lineage>
</organism>
<dbReference type="PROSITE" id="PS50033">
    <property type="entry name" value="UBX"/>
    <property type="match status" value="1"/>
</dbReference>
<dbReference type="InterPro" id="IPR029071">
    <property type="entry name" value="Ubiquitin-like_domsf"/>
</dbReference>
<dbReference type="Proteomes" id="UP000002630">
    <property type="component" value="Unassembled WGS sequence"/>
</dbReference>
<dbReference type="SUPFAM" id="SSF143503">
    <property type="entry name" value="PUG domain-like"/>
    <property type="match status" value="1"/>
</dbReference>
<reference evidence="3 4" key="1">
    <citation type="journal article" date="2010" name="Nature">
        <title>The Ectocarpus genome and the independent evolution of multicellularity in brown algae.</title>
        <authorList>
            <person name="Cock J.M."/>
            <person name="Sterck L."/>
            <person name="Rouze P."/>
            <person name="Scornet D."/>
            <person name="Allen A.E."/>
            <person name="Amoutzias G."/>
            <person name="Anthouard V."/>
            <person name="Artiguenave F."/>
            <person name="Aury J.M."/>
            <person name="Badger J.H."/>
            <person name="Beszteri B."/>
            <person name="Billiau K."/>
            <person name="Bonnet E."/>
            <person name="Bothwell J.H."/>
            <person name="Bowler C."/>
            <person name="Boyen C."/>
            <person name="Brownlee C."/>
            <person name="Carrano C.J."/>
            <person name="Charrier B."/>
            <person name="Cho G.Y."/>
            <person name="Coelho S.M."/>
            <person name="Collen J."/>
            <person name="Corre E."/>
            <person name="Da Silva C."/>
            <person name="Delage L."/>
            <person name="Delaroque N."/>
            <person name="Dittami S.M."/>
            <person name="Doulbeau S."/>
            <person name="Elias M."/>
            <person name="Farnham G."/>
            <person name="Gachon C.M."/>
            <person name="Gschloessl B."/>
            <person name="Heesch S."/>
            <person name="Jabbari K."/>
            <person name="Jubin C."/>
            <person name="Kawai H."/>
            <person name="Kimura K."/>
            <person name="Kloareg B."/>
            <person name="Kupper F.C."/>
            <person name="Lang D."/>
            <person name="Le Bail A."/>
            <person name="Leblanc C."/>
            <person name="Lerouge P."/>
            <person name="Lohr M."/>
            <person name="Lopez P.J."/>
            <person name="Martens C."/>
            <person name="Maumus F."/>
            <person name="Michel G."/>
            <person name="Miranda-Saavedra D."/>
            <person name="Morales J."/>
            <person name="Moreau H."/>
            <person name="Motomura T."/>
            <person name="Nagasato C."/>
            <person name="Napoli C.A."/>
            <person name="Nelson D.R."/>
            <person name="Nyvall-Collen P."/>
            <person name="Peters A.F."/>
            <person name="Pommier C."/>
            <person name="Potin P."/>
            <person name="Poulain J."/>
            <person name="Quesneville H."/>
            <person name="Read B."/>
            <person name="Rensing S.A."/>
            <person name="Ritter A."/>
            <person name="Rousvoal S."/>
            <person name="Samanta M."/>
            <person name="Samson G."/>
            <person name="Schroeder D.C."/>
            <person name="Segurens B."/>
            <person name="Strittmatter M."/>
            <person name="Tonon T."/>
            <person name="Tregear J.W."/>
            <person name="Valentin K."/>
            <person name="von Dassow P."/>
            <person name="Yamagishi T."/>
            <person name="Van de Peer Y."/>
            <person name="Wincker P."/>
        </authorList>
    </citation>
    <scope>NUCLEOTIDE SEQUENCE [LARGE SCALE GENOMIC DNA]</scope>
    <source>
        <strain evidence="4">Ec32 / CCAP1310/4</strain>
    </source>
</reference>
<dbReference type="InParanoid" id="D8LFP8"/>
<dbReference type="SMART" id="SM00580">
    <property type="entry name" value="PUG"/>
    <property type="match status" value="1"/>
</dbReference>
<accession>D8LFP8</accession>
<dbReference type="SUPFAM" id="SSF54236">
    <property type="entry name" value="Ubiquitin-like"/>
    <property type="match status" value="1"/>
</dbReference>
<dbReference type="CDD" id="cd09212">
    <property type="entry name" value="PUB"/>
    <property type="match status" value="1"/>
</dbReference>
<dbReference type="STRING" id="2880.D8LFP8"/>
<feature type="domain" description="UBX" evidence="2">
    <location>
        <begin position="126"/>
        <end position="205"/>
    </location>
</feature>
<dbReference type="CDD" id="cd01767">
    <property type="entry name" value="UBX"/>
    <property type="match status" value="1"/>
</dbReference>
<dbReference type="Pfam" id="PF00789">
    <property type="entry name" value="UBX"/>
    <property type="match status" value="1"/>
</dbReference>
<dbReference type="InterPro" id="IPR001012">
    <property type="entry name" value="UBX_dom"/>
</dbReference>
<dbReference type="EMBL" id="FN649760">
    <property type="protein sequence ID" value="CBN75622.1"/>
    <property type="molecule type" value="Genomic_DNA"/>
</dbReference>
<name>D8LFP8_ECTSI</name>
<evidence type="ECO:0000313" key="3">
    <source>
        <dbReference type="EMBL" id="CBN75622.1"/>
    </source>
</evidence>
<dbReference type="PANTHER" id="PTHR23153">
    <property type="entry name" value="UBX-RELATED"/>
    <property type="match status" value="1"/>
</dbReference>
<evidence type="ECO:0000313" key="4">
    <source>
        <dbReference type="Proteomes" id="UP000002630"/>
    </source>
</evidence>
<dbReference type="InterPro" id="IPR036339">
    <property type="entry name" value="PUB-like_dom_sf"/>
</dbReference>
<dbReference type="Gene3D" id="1.20.58.2190">
    <property type="match status" value="1"/>
</dbReference>
<dbReference type="GO" id="GO:0005737">
    <property type="term" value="C:cytoplasm"/>
    <property type="evidence" value="ECO:0007669"/>
    <property type="project" value="TreeGrafter"/>
</dbReference>
<dbReference type="OrthoDB" id="336240at2759"/>